<dbReference type="OrthoDB" id="9801469at2"/>
<protein>
    <submittedName>
        <fullName evidence="3">BolA family transcriptional regulator</fullName>
    </submittedName>
</protein>
<proteinExistence type="inferred from homology"/>
<reference evidence="3 4" key="1">
    <citation type="submission" date="2018-12" db="EMBL/GenBank/DDBJ databases">
        <authorList>
            <person name="Chong R.A."/>
        </authorList>
    </citation>
    <scope>NUCLEOTIDE SEQUENCE [LARGE SCALE GENOMIC DNA]</scope>
    <source>
        <strain evidence="3 4">Ane</strain>
    </source>
</reference>
<dbReference type="PANTHER" id="PTHR46229:SF2">
    <property type="entry name" value="BOLA-LIKE PROTEIN 1"/>
    <property type="match status" value="1"/>
</dbReference>
<dbReference type="EMBL" id="CP034885">
    <property type="protein sequence ID" value="QCI18991.1"/>
    <property type="molecule type" value="Genomic_DNA"/>
</dbReference>
<dbReference type="AlphaFoldDB" id="A0A4D6XZG7"/>
<evidence type="ECO:0000313" key="4">
    <source>
        <dbReference type="Proteomes" id="UP000298791"/>
    </source>
</evidence>
<dbReference type="InterPro" id="IPR002634">
    <property type="entry name" value="BolA"/>
</dbReference>
<dbReference type="InterPro" id="IPR036065">
    <property type="entry name" value="BolA-like_sf"/>
</dbReference>
<dbReference type="PIRSF" id="PIRSF003113">
    <property type="entry name" value="BolA"/>
    <property type="match status" value="1"/>
</dbReference>
<reference evidence="3 4" key="2">
    <citation type="submission" date="2019-05" db="EMBL/GenBank/DDBJ databases">
        <title>Genome evolution of the obligate endosymbiont Buchnera aphidicola.</title>
        <authorList>
            <person name="Moran N.A."/>
        </authorList>
    </citation>
    <scope>NUCLEOTIDE SEQUENCE [LARGE SCALE GENOMIC DNA]</scope>
    <source>
        <strain evidence="3 4">Ane</strain>
    </source>
</reference>
<organism evidence="3 4">
    <name type="scientific">Buchnera aphidicola</name>
    <name type="common">Aphis nerii</name>
    <dbReference type="NCBI Taxonomy" id="1241835"/>
    <lineage>
        <taxon>Bacteria</taxon>
        <taxon>Pseudomonadati</taxon>
        <taxon>Pseudomonadota</taxon>
        <taxon>Gammaproteobacteria</taxon>
        <taxon>Enterobacterales</taxon>
        <taxon>Erwiniaceae</taxon>
        <taxon>Buchnera</taxon>
    </lineage>
</organism>
<gene>
    <name evidence="3" type="ORF">D9V64_02400</name>
</gene>
<evidence type="ECO:0000313" key="3">
    <source>
        <dbReference type="EMBL" id="QCI18991.1"/>
    </source>
</evidence>
<dbReference type="RefSeq" id="WP_158366938.1">
    <property type="nucleotide sequence ID" value="NZ_CP034885.1"/>
</dbReference>
<evidence type="ECO:0000256" key="1">
    <source>
        <dbReference type="ARBA" id="ARBA00005578"/>
    </source>
</evidence>
<comment type="similarity">
    <text evidence="1 2">Belongs to the BolA/IbaG family.</text>
</comment>
<dbReference type="Gene3D" id="3.30.300.90">
    <property type="entry name" value="BolA-like"/>
    <property type="match status" value="1"/>
</dbReference>
<name>A0A4D6XZG7_9GAMM</name>
<dbReference type="InterPro" id="IPR050961">
    <property type="entry name" value="BolA/IbaG_stress_morph_reg"/>
</dbReference>
<dbReference type="Proteomes" id="UP000298791">
    <property type="component" value="Chromosome"/>
</dbReference>
<sequence length="102" mass="12563">MCLEKIKKYLTSKINIKNIKIYNDSKFHRHTKNTLTHLKIIIISNDFINKTTIDRHRLIFEKLNEIYKKNIYSITLYTYTLQEWKYKKYKQINSINCFKKIQ</sequence>
<evidence type="ECO:0000256" key="2">
    <source>
        <dbReference type="RuleBase" id="RU003860"/>
    </source>
</evidence>
<dbReference type="PANTHER" id="PTHR46229">
    <property type="entry name" value="BOLA TRANSCRIPTION REGULATOR"/>
    <property type="match status" value="1"/>
</dbReference>
<dbReference type="SUPFAM" id="SSF82657">
    <property type="entry name" value="BolA-like"/>
    <property type="match status" value="1"/>
</dbReference>
<accession>A0A4D6XZG7</accession>
<dbReference type="Pfam" id="PF01722">
    <property type="entry name" value="BolA"/>
    <property type="match status" value="1"/>
</dbReference>